<dbReference type="Proteomes" id="UP001158067">
    <property type="component" value="Unassembled WGS sequence"/>
</dbReference>
<feature type="domain" description="Sialate O-acetylesterase" evidence="3">
    <location>
        <begin position="109"/>
        <end position="231"/>
    </location>
</feature>
<dbReference type="Gene3D" id="2.60.40.10">
    <property type="entry name" value="Immunoglobulins"/>
    <property type="match status" value="1"/>
</dbReference>
<protein>
    <submittedName>
        <fullName evidence="4">Sialate O-acetylesterase</fullName>
    </submittedName>
</protein>
<dbReference type="RefSeq" id="WP_346772147.1">
    <property type="nucleotide sequence ID" value="NZ_FXUG01000003.1"/>
</dbReference>
<evidence type="ECO:0000256" key="1">
    <source>
        <dbReference type="ARBA" id="ARBA00022801"/>
    </source>
</evidence>
<gene>
    <name evidence="4" type="ORF">SAMN06265222_103351</name>
</gene>
<keyword evidence="5" id="KW-1185">Reference proteome</keyword>
<feature type="signal peptide" evidence="2">
    <location>
        <begin position="1"/>
        <end position="23"/>
    </location>
</feature>
<proteinExistence type="predicted"/>
<dbReference type="InterPro" id="IPR039329">
    <property type="entry name" value="SIAE"/>
</dbReference>
<dbReference type="InterPro" id="IPR013783">
    <property type="entry name" value="Ig-like_fold"/>
</dbReference>
<dbReference type="Pfam" id="PF03629">
    <property type="entry name" value="SASA"/>
    <property type="match status" value="2"/>
</dbReference>
<name>A0ABY1PZ58_9BACT</name>
<comment type="caution">
    <text evidence="4">The sequence shown here is derived from an EMBL/GenBank/DDBJ whole genome shotgun (WGS) entry which is preliminary data.</text>
</comment>
<evidence type="ECO:0000256" key="2">
    <source>
        <dbReference type="SAM" id="SignalP"/>
    </source>
</evidence>
<dbReference type="PANTHER" id="PTHR22901">
    <property type="entry name" value="SIALATE O-ACETYLESTERASE"/>
    <property type="match status" value="1"/>
</dbReference>
<dbReference type="PANTHER" id="PTHR22901:SF0">
    <property type="entry name" value="SIALATE O-ACETYLESTERASE"/>
    <property type="match status" value="1"/>
</dbReference>
<evidence type="ECO:0000313" key="4">
    <source>
        <dbReference type="EMBL" id="SMP51795.1"/>
    </source>
</evidence>
<feature type="domain" description="Sialate O-acetylesterase" evidence="3">
    <location>
        <begin position="242"/>
        <end position="386"/>
    </location>
</feature>
<evidence type="ECO:0000313" key="5">
    <source>
        <dbReference type="Proteomes" id="UP001158067"/>
    </source>
</evidence>
<dbReference type="Gene3D" id="3.40.50.1110">
    <property type="entry name" value="SGNH hydrolase"/>
    <property type="match status" value="1"/>
</dbReference>
<dbReference type="InterPro" id="IPR005181">
    <property type="entry name" value="SASA"/>
</dbReference>
<evidence type="ECO:0000259" key="3">
    <source>
        <dbReference type="Pfam" id="PF03629"/>
    </source>
</evidence>
<keyword evidence="2" id="KW-0732">Signal</keyword>
<dbReference type="InterPro" id="IPR036514">
    <property type="entry name" value="SGNH_hydro_sf"/>
</dbReference>
<dbReference type="SUPFAM" id="SSF52266">
    <property type="entry name" value="SGNH hydrolase"/>
    <property type="match status" value="1"/>
</dbReference>
<feature type="chain" id="PRO_5046131522" evidence="2">
    <location>
        <begin position="24"/>
        <end position="510"/>
    </location>
</feature>
<reference evidence="4 5" key="1">
    <citation type="submission" date="2017-05" db="EMBL/GenBank/DDBJ databases">
        <authorList>
            <person name="Varghese N."/>
            <person name="Submissions S."/>
        </authorList>
    </citation>
    <scope>NUCLEOTIDE SEQUENCE [LARGE SCALE GENOMIC DNA]</scope>
    <source>
        <strain evidence="4 5">DSM 25457</strain>
    </source>
</reference>
<sequence length="510" mass="56598">MNMNRVLLWLVCLGFGSLGNASAEIRPASLFQDHMVLQRDMPVPVWGTADPGETVTVRIAGQTKTAVVDSSSHWKVTLDPMPASFEGAAMTISAGSETSGIQFDDVVVGDVWICSGQSNMQMGYGGIQELKDLESSAKNIRSFHVKNTVSFEEAETCGGTWKVEVPSSAVAFGFAYFLEEAIEAPVGIILTAWGSSSLEAWMPRDMTESVPHFKTMMDEFDADEETRQNIQRILDGPRPWKGGEDIFLRRQTNILYNAMMHPLAPYACRGLVWYQGERNTQSMAGMLKKPWFSRNSGMLIYGDVMKEWIKRYRQEWGNDDLHFLVVMLPGYFGKKLPTGPRAVDAESPDAHSWAWMRESQLQTLDLPHVSVANTIDLGDVKNVHPKDKLPVGKRLALLAQRDVLAMDVVAEGPVMQKVDRDGGELVVHFTNANGLKTTDGADPMGFWLADESQKWVRAEAKLDGNTVKLRSSELSSPLYVRYAFAGKPSVNLVNEAGLPARPFRSDDFQP</sequence>
<organism evidence="4 5">
    <name type="scientific">Neorhodopirellula lusitana</name>
    <dbReference type="NCBI Taxonomy" id="445327"/>
    <lineage>
        <taxon>Bacteria</taxon>
        <taxon>Pseudomonadati</taxon>
        <taxon>Planctomycetota</taxon>
        <taxon>Planctomycetia</taxon>
        <taxon>Pirellulales</taxon>
        <taxon>Pirellulaceae</taxon>
        <taxon>Neorhodopirellula</taxon>
    </lineage>
</organism>
<dbReference type="EMBL" id="FXUG01000003">
    <property type="protein sequence ID" value="SMP51795.1"/>
    <property type="molecule type" value="Genomic_DNA"/>
</dbReference>
<keyword evidence="1" id="KW-0378">Hydrolase</keyword>
<accession>A0ABY1PZ58</accession>